<evidence type="ECO:0000256" key="2">
    <source>
        <dbReference type="SAM" id="SignalP"/>
    </source>
</evidence>
<evidence type="ECO:0000313" key="4">
    <source>
        <dbReference type="Proteomes" id="UP001620408"/>
    </source>
</evidence>
<keyword evidence="2" id="KW-0732">Signal</keyword>
<proteinExistence type="predicted"/>
<comment type="caution">
    <text evidence="3">The sequence shown here is derived from an EMBL/GenBank/DDBJ whole genome shotgun (WGS) entry which is preliminary data.</text>
</comment>
<dbReference type="RefSeq" id="WP_379986239.1">
    <property type="nucleotide sequence ID" value="NZ_JADIKD010000007.1"/>
</dbReference>
<keyword evidence="4" id="KW-1185">Reference proteome</keyword>
<organism evidence="3 4">
    <name type="scientific">Dyella koreensis</name>
    <dbReference type="NCBI Taxonomy" id="311235"/>
    <lineage>
        <taxon>Bacteria</taxon>
        <taxon>Pseudomonadati</taxon>
        <taxon>Pseudomonadota</taxon>
        <taxon>Gammaproteobacteria</taxon>
        <taxon>Lysobacterales</taxon>
        <taxon>Rhodanobacteraceae</taxon>
        <taxon>Dyella</taxon>
    </lineage>
</organism>
<name>A0ABW8K0L7_9GAMM</name>
<dbReference type="Proteomes" id="UP001620408">
    <property type="component" value="Unassembled WGS sequence"/>
</dbReference>
<sequence>MSRKILLSTALLALGVACAAPVWAGGPPPWAPAHGWRAKHHYTYYPEGEIYYAPDTRMWFWLDGGSWRSGISLPLDFQGYVRTGGVSIDLGDERPYVEHTYVVEHYGGRPLHYRDRDDRWRDRDRGDNHDRGHDRDRHDDDHDHH</sequence>
<gene>
    <name evidence="3" type="ORF">ISS97_04170</name>
</gene>
<evidence type="ECO:0000313" key="3">
    <source>
        <dbReference type="EMBL" id="MFK2916452.1"/>
    </source>
</evidence>
<evidence type="ECO:0000256" key="1">
    <source>
        <dbReference type="SAM" id="MobiDB-lite"/>
    </source>
</evidence>
<dbReference type="PROSITE" id="PS51257">
    <property type="entry name" value="PROKAR_LIPOPROTEIN"/>
    <property type="match status" value="1"/>
</dbReference>
<feature type="region of interest" description="Disordered" evidence="1">
    <location>
        <begin position="118"/>
        <end position="145"/>
    </location>
</feature>
<protein>
    <recommendedName>
        <fullName evidence="5">BcpO-related WXXGXW repeat protein</fullName>
    </recommendedName>
</protein>
<accession>A0ABW8K0L7</accession>
<feature type="signal peptide" evidence="2">
    <location>
        <begin position="1"/>
        <end position="19"/>
    </location>
</feature>
<evidence type="ECO:0008006" key="5">
    <source>
        <dbReference type="Google" id="ProtNLM"/>
    </source>
</evidence>
<feature type="chain" id="PRO_5045774055" description="BcpO-related WXXGXW repeat protein" evidence="2">
    <location>
        <begin position="20"/>
        <end position="145"/>
    </location>
</feature>
<dbReference type="EMBL" id="JADIKD010000007">
    <property type="protein sequence ID" value="MFK2916452.1"/>
    <property type="molecule type" value="Genomic_DNA"/>
</dbReference>
<reference evidence="3 4" key="1">
    <citation type="submission" date="2020-10" db="EMBL/GenBank/DDBJ databases">
        <title>Phylogeny of dyella-like bacteria.</title>
        <authorList>
            <person name="Fu J."/>
        </authorList>
    </citation>
    <scope>NUCLEOTIDE SEQUENCE [LARGE SCALE GENOMIC DNA]</scope>
    <source>
        <strain evidence="3 4">BB4</strain>
    </source>
</reference>